<feature type="compositionally biased region" description="Polar residues" evidence="1">
    <location>
        <begin position="1"/>
        <end position="16"/>
    </location>
</feature>
<reference evidence="2 3" key="2">
    <citation type="submission" date="2018-11" db="EMBL/GenBank/DDBJ databases">
        <authorList>
            <consortium name="Pathogen Informatics"/>
        </authorList>
    </citation>
    <scope>NUCLEOTIDE SEQUENCE [LARGE SCALE GENOMIC DNA]</scope>
</reference>
<name>A0A0R3QI50_9BILA</name>
<evidence type="ECO:0000313" key="3">
    <source>
        <dbReference type="Proteomes" id="UP000280834"/>
    </source>
</evidence>
<sequence length="338" mass="35770">MSPCSTSCAAENSVSPQKPEAQPMRRVSLLMPIGPFASGCWRACAAVSAAGAVRLRPHDAPDALGGGADATLAVAQLAFGKGHAAPRAHHPAMGFEARAGGGIDVGDVEVDGRLAQFVWRDAAHLGPCQVGRGDGAAERGVEHVGDDAAVDHVGRAAAAALHHGGLAQVHDGTPHAGEFQLQALRAEEGVAAPALPEGRVTWTSRARESERLDALDMRDQRALGHRPELPGRVGIGDRNPVFRVTVGTLAHRGEHLRLARQPVRLQPRDGLRRRADDVAVRRQDEADVVLRAFAQQPVERVDVGGHVAVGRVDHRRAAVEHVVAGEQQPILLEHQAHV</sequence>
<proteinExistence type="predicted"/>
<dbReference type="AlphaFoldDB" id="A0A0R3QI50"/>
<dbReference type="EMBL" id="UZAG01005681">
    <property type="protein sequence ID" value="VDO17975.1"/>
    <property type="molecule type" value="Genomic_DNA"/>
</dbReference>
<accession>A0A0R3QI50</accession>
<organism evidence="4">
    <name type="scientific">Brugia timori</name>
    <dbReference type="NCBI Taxonomy" id="42155"/>
    <lineage>
        <taxon>Eukaryota</taxon>
        <taxon>Metazoa</taxon>
        <taxon>Ecdysozoa</taxon>
        <taxon>Nematoda</taxon>
        <taxon>Chromadorea</taxon>
        <taxon>Rhabditida</taxon>
        <taxon>Spirurina</taxon>
        <taxon>Spiruromorpha</taxon>
        <taxon>Filarioidea</taxon>
        <taxon>Onchocercidae</taxon>
        <taxon>Brugia</taxon>
    </lineage>
</organism>
<protein>
    <submittedName>
        <fullName evidence="4">LigA</fullName>
    </submittedName>
</protein>
<evidence type="ECO:0000313" key="2">
    <source>
        <dbReference type="EMBL" id="VDO17975.1"/>
    </source>
</evidence>
<feature type="region of interest" description="Disordered" evidence="1">
    <location>
        <begin position="1"/>
        <end position="22"/>
    </location>
</feature>
<keyword evidence="3" id="KW-1185">Reference proteome</keyword>
<dbReference type="Proteomes" id="UP000280834">
    <property type="component" value="Unassembled WGS sequence"/>
</dbReference>
<reference evidence="4" key="1">
    <citation type="submission" date="2017-02" db="UniProtKB">
        <authorList>
            <consortium name="WormBaseParasite"/>
        </authorList>
    </citation>
    <scope>IDENTIFICATION</scope>
</reference>
<evidence type="ECO:0000313" key="4">
    <source>
        <dbReference type="WBParaSite" id="BTMF_0000607601-mRNA-1"/>
    </source>
</evidence>
<evidence type="ECO:0000256" key="1">
    <source>
        <dbReference type="SAM" id="MobiDB-lite"/>
    </source>
</evidence>
<dbReference type="WBParaSite" id="BTMF_0000607601-mRNA-1">
    <property type="protein sequence ID" value="BTMF_0000607601-mRNA-1"/>
    <property type="gene ID" value="BTMF_0000607601"/>
</dbReference>
<gene>
    <name evidence="2" type="ORF">BTMF_LOCUS5334</name>
</gene>